<keyword evidence="2" id="KW-0560">Oxidoreductase</keyword>
<dbReference type="Proteomes" id="UP000639643">
    <property type="component" value="Unassembled WGS sequence"/>
</dbReference>
<name>A0A8H6MHM8_9PEZI</name>
<evidence type="ECO:0000313" key="3">
    <source>
        <dbReference type="Proteomes" id="UP000639643"/>
    </source>
</evidence>
<reference evidence="2" key="1">
    <citation type="journal article" date="2020" name="Phytopathology">
        <title>Genome Sequence Resources of Colletotrichum truncatum, C. plurivorum, C. musicola, and C. sojae: Four Species Pathogenic to Soybean (Glycine max).</title>
        <authorList>
            <person name="Rogerio F."/>
            <person name="Boufleur T.R."/>
            <person name="Ciampi-Guillardi M."/>
            <person name="Sukno S.A."/>
            <person name="Thon M.R."/>
            <person name="Massola Junior N.S."/>
            <person name="Baroncelli R."/>
        </authorList>
    </citation>
    <scope>NUCLEOTIDE SEQUENCE</scope>
    <source>
        <strain evidence="2">LFN0074</strain>
    </source>
</reference>
<feature type="region of interest" description="Disordered" evidence="1">
    <location>
        <begin position="30"/>
        <end position="51"/>
    </location>
</feature>
<keyword evidence="3" id="KW-1185">Reference proteome</keyword>
<dbReference type="EMBL" id="WIGM01002252">
    <property type="protein sequence ID" value="KAF6782188.1"/>
    <property type="molecule type" value="Genomic_DNA"/>
</dbReference>
<gene>
    <name evidence="2" type="ORF">CMUS01_16730</name>
</gene>
<proteinExistence type="predicted"/>
<dbReference type="GO" id="GO:0004497">
    <property type="term" value="F:monooxygenase activity"/>
    <property type="evidence" value="ECO:0007669"/>
    <property type="project" value="UniProtKB-KW"/>
</dbReference>
<feature type="non-terminal residue" evidence="2">
    <location>
        <position position="83"/>
    </location>
</feature>
<keyword evidence="2" id="KW-0503">Monooxygenase</keyword>
<comment type="caution">
    <text evidence="2">The sequence shown here is derived from an EMBL/GenBank/DDBJ whole genome shotgun (WGS) entry which is preliminary data.</text>
</comment>
<feature type="compositionally biased region" description="Basic and acidic residues" evidence="1">
    <location>
        <begin position="30"/>
        <end position="39"/>
    </location>
</feature>
<evidence type="ECO:0000256" key="1">
    <source>
        <dbReference type="SAM" id="MobiDB-lite"/>
    </source>
</evidence>
<accession>A0A8H6MHM8</accession>
<evidence type="ECO:0000313" key="2">
    <source>
        <dbReference type="EMBL" id="KAF6782188.1"/>
    </source>
</evidence>
<organism evidence="2 3">
    <name type="scientific">Colletotrichum musicola</name>
    <dbReference type="NCBI Taxonomy" id="2175873"/>
    <lineage>
        <taxon>Eukaryota</taxon>
        <taxon>Fungi</taxon>
        <taxon>Dikarya</taxon>
        <taxon>Ascomycota</taxon>
        <taxon>Pezizomycotina</taxon>
        <taxon>Sordariomycetes</taxon>
        <taxon>Hypocreomycetidae</taxon>
        <taxon>Glomerellales</taxon>
        <taxon>Glomerellaceae</taxon>
        <taxon>Colletotrichum</taxon>
        <taxon>Colletotrichum orchidearum species complex</taxon>
    </lineage>
</organism>
<sequence>MAVSNLRLDPEFAFAYEAMNLSGSVLASKNESEIHKDSENSQSEMDPGSLPIPDHILQTLIPFETHDGTSLNLHHFTAVNKTN</sequence>
<protein>
    <submittedName>
        <fullName evidence="2">Arylesterase monooxygenase</fullName>
    </submittedName>
</protein>
<dbReference type="AlphaFoldDB" id="A0A8H6MHM8"/>